<evidence type="ECO:0000256" key="1">
    <source>
        <dbReference type="ARBA" id="ARBA00022832"/>
    </source>
</evidence>
<dbReference type="PROSITE" id="PS00737">
    <property type="entry name" value="THIOLASE_2"/>
    <property type="match status" value="1"/>
</dbReference>
<keyword evidence="2" id="KW-0443">Lipid metabolism</keyword>
<dbReference type="Pfam" id="PF02803">
    <property type="entry name" value="Thiolase_C"/>
    <property type="match status" value="1"/>
</dbReference>
<dbReference type="InterPro" id="IPR016039">
    <property type="entry name" value="Thiolase-like"/>
</dbReference>
<evidence type="ECO:0000256" key="2">
    <source>
        <dbReference type="ARBA" id="ARBA00023098"/>
    </source>
</evidence>
<dbReference type="InterPro" id="IPR020613">
    <property type="entry name" value="Thiolase_CS"/>
</dbReference>
<name>A0A1D6LQ33_MAIZE</name>
<reference evidence="4" key="1">
    <citation type="submission" date="2015-12" db="EMBL/GenBank/DDBJ databases">
        <title>Update maize B73 reference genome by single molecule sequencing technologies.</title>
        <authorList>
            <consortium name="Maize Genome Sequencing Project"/>
            <person name="Ware D."/>
        </authorList>
    </citation>
    <scope>NUCLEOTIDE SEQUENCE</scope>
    <source>
        <tissue evidence="4">Seedling</tissue>
    </source>
</reference>
<feature type="domain" description="Thiolase C-terminal" evidence="3">
    <location>
        <begin position="139"/>
        <end position="212"/>
    </location>
</feature>
<dbReference type="PANTHER" id="PTHR43853">
    <property type="entry name" value="3-KETOACYL-COA THIOLASE, PEROXISOMAL"/>
    <property type="match status" value="1"/>
</dbReference>
<dbReference type="FunFam" id="3.40.47.10:FF:000197">
    <property type="match status" value="1"/>
</dbReference>
<sequence>MAWMTAVSAPVVLKSSQVGGLCAPSDSNERMLVYERLYHGSLDKLLFGRSDGHFMDWSKRLKVALGAARGLAFLHDEGPFQAMYNEFSTLNIQIDKGFTAKLSGYGCVGFNTEEISNAPVICFLRSAANHSVETLEKGLLTQFVYCCNKSGLDRSKVNVNGGTIALGHPLGATGARCVATLLNEMKCRGRDCRFGVVTMCIGSGMGAAAVFELCSARLEVSTITRHCNPMVIDDRELPCYCVLILETFIITMYEILSLISTG</sequence>
<dbReference type="InterPro" id="IPR050215">
    <property type="entry name" value="Thiolase-like_sf_Thiolase"/>
</dbReference>
<dbReference type="ExpressionAtlas" id="A0A1D6LQ33">
    <property type="expression patterns" value="baseline"/>
</dbReference>
<dbReference type="SMR" id="A0A1D6LQ33"/>
<dbReference type="GO" id="GO:0016747">
    <property type="term" value="F:acyltransferase activity, transferring groups other than amino-acyl groups"/>
    <property type="evidence" value="ECO:0007669"/>
    <property type="project" value="InterPro"/>
</dbReference>
<dbReference type="GO" id="GO:0016301">
    <property type="term" value="F:kinase activity"/>
    <property type="evidence" value="ECO:0007669"/>
    <property type="project" value="UniProtKB-KW"/>
</dbReference>
<keyword evidence="1" id="KW-0276">Fatty acid metabolism</keyword>
<dbReference type="InterPro" id="IPR020617">
    <property type="entry name" value="Thiolase_C"/>
</dbReference>
<dbReference type="AlphaFoldDB" id="A0A1D6LQ33"/>
<dbReference type="IntAct" id="A0A1D6LQ33">
    <property type="interactions" value="16"/>
</dbReference>
<evidence type="ECO:0000313" key="4">
    <source>
        <dbReference type="EMBL" id="AQK81596.1"/>
    </source>
</evidence>
<dbReference type="PANTHER" id="PTHR43853:SF8">
    <property type="entry name" value="3-KETOACYL-COA THIOLASE, PEROXISOMAL"/>
    <property type="match status" value="1"/>
</dbReference>
<dbReference type="EMBL" id="CM000782">
    <property type="protein sequence ID" value="AQK81596.1"/>
    <property type="molecule type" value="Genomic_DNA"/>
</dbReference>
<dbReference type="Gene3D" id="3.40.47.10">
    <property type="match status" value="1"/>
</dbReference>
<proteinExistence type="predicted"/>
<dbReference type="InParanoid" id="A0A1D6LQ33"/>
<dbReference type="SUPFAM" id="SSF56112">
    <property type="entry name" value="Protein kinase-like (PK-like)"/>
    <property type="match status" value="1"/>
</dbReference>
<dbReference type="InterPro" id="IPR011009">
    <property type="entry name" value="Kinase-like_dom_sf"/>
</dbReference>
<accession>A0A1D6LQ33</accession>
<keyword evidence="4" id="KW-0808">Transferase</keyword>
<keyword evidence="4" id="KW-0418">Kinase</keyword>
<dbReference type="SUPFAM" id="SSF53901">
    <property type="entry name" value="Thiolase-like"/>
    <property type="match status" value="1"/>
</dbReference>
<evidence type="ECO:0000259" key="3">
    <source>
        <dbReference type="Pfam" id="PF02803"/>
    </source>
</evidence>
<protein>
    <submittedName>
        <fullName evidence="4">Protein kinase superfamily protein</fullName>
    </submittedName>
</protein>
<gene>
    <name evidence="4" type="ORF">ZEAMMB73_Zm00001d036640</name>
</gene>
<dbReference type="GO" id="GO:0006631">
    <property type="term" value="P:fatty acid metabolic process"/>
    <property type="evidence" value="ECO:0007669"/>
    <property type="project" value="UniProtKB-KW"/>
</dbReference>
<dbReference type="InterPro" id="IPR020610">
    <property type="entry name" value="Thiolase_AS"/>
</dbReference>
<dbReference type="Gene3D" id="1.10.510.10">
    <property type="entry name" value="Transferase(Phosphotransferase) domain 1"/>
    <property type="match status" value="1"/>
</dbReference>
<dbReference type="PROSITE" id="PS00099">
    <property type="entry name" value="THIOLASE_3"/>
    <property type="match status" value="1"/>
</dbReference>
<organism evidence="4">
    <name type="scientific">Zea mays</name>
    <name type="common">Maize</name>
    <dbReference type="NCBI Taxonomy" id="4577"/>
    <lineage>
        <taxon>Eukaryota</taxon>
        <taxon>Viridiplantae</taxon>
        <taxon>Streptophyta</taxon>
        <taxon>Embryophyta</taxon>
        <taxon>Tracheophyta</taxon>
        <taxon>Spermatophyta</taxon>
        <taxon>Magnoliopsida</taxon>
        <taxon>Liliopsida</taxon>
        <taxon>Poales</taxon>
        <taxon>Poaceae</taxon>
        <taxon>PACMAD clade</taxon>
        <taxon>Panicoideae</taxon>
        <taxon>Andropogonodae</taxon>
        <taxon>Andropogoneae</taxon>
        <taxon>Tripsacinae</taxon>
        <taxon>Zea</taxon>
    </lineage>
</organism>